<dbReference type="PROSITE" id="PS51467">
    <property type="entry name" value="HARP"/>
    <property type="match status" value="1"/>
</dbReference>
<dbReference type="PANTHER" id="PTHR45766">
    <property type="entry name" value="DNA ANNEALING HELICASE AND ENDONUCLEASE ZRANB3 FAMILY MEMBER"/>
    <property type="match status" value="1"/>
</dbReference>
<evidence type="ECO:0000313" key="9">
    <source>
        <dbReference type="EMBL" id="CAI5445047.1"/>
    </source>
</evidence>
<dbReference type="SMART" id="SM00490">
    <property type="entry name" value="HELICc"/>
    <property type="match status" value="1"/>
</dbReference>
<dbReference type="PROSITE" id="PS51192">
    <property type="entry name" value="HELICASE_ATP_BIND_1"/>
    <property type="match status" value="1"/>
</dbReference>
<dbReference type="Gene3D" id="3.40.50.300">
    <property type="entry name" value="P-loop containing nucleotide triphosphate hydrolases"/>
    <property type="match status" value="1"/>
</dbReference>
<gene>
    <name evidence="9" type="ORF">CAMP_LOCUS7684</name>
</gene>
<dbReference type="Proteomes" id="UP001152747">
    <property type="component" value="Unassembled WGS sequence"/>
</dbReference>
<dbReference type="InterPro" id="IPR000330">
    <property type="entry name" value="SNF2_N"/>
</dbReference>
<evidence type="ECO:0000256" key="3">
    <source>
        <dbReference type="ARBA" id="ARBA00023242"/>
    </source>
</evidence>
<dbReference type="InterPro" id="IPR038718">
    <property type="entry name" value="SNF2-like_sf"/>
</dbReference>
<evidence type="ECO:0000256" key="5">
    <source>
        <dbReference type="SAM" id="MobiDB-lite"/>
    </source>
</evidence>
<feature type="domain" description="Helicase ATP-binding" evidence="6">
    <location>
        <begin position="229"/>
        <end position="387"/>
    </location>
</feature>
<dbReference type="SUPFAM" id="SSF52540">
    <property type="entry name" value="P-loop containing nucleoside triphosphate hydrolases"/>
    <property type="match status" value="2"/>
</dbReference>
<name>A0A9P1IKT4_9PELO</name>
<dbReference type="InterPro" id="IPR027417">
    <property type="entry name" value="P-loop_NTPase"/>
</dbReference>
<dbReference type="CDD" id="cd18010">
    <property type="entry name" value="DEXHc_HARP_SMARCAL1"/>
    <property type="match status" value="1"/>
</dbReference>
<dbReference type="AlphaFoldDB" id="A0A9P1IKT4"/>
<dbReference type="InterPro" id="IPR010003">
    <property type="entry name" value="HARP_dom"/>
</dbReference>
<sequence>MVLTDEQRARIAKNREEALRRAALYKENQMKQSQPSTSSTSSSSVSTHSSAPIPRPPPQPSQTSNQNVPSQPPLKIPPKTAPIFAPRTNNFQQKQLSKQQEAMINYIQKPVENRSKNPNIDVKLKCWTGNRIKIEFYPFHSAIVEAIKNVPSRSWDPNLKIWSCTFEDIKKLTECLKTVKVANVNIETIPLNVLHLLDFKPKPAPFDLSQVMDPELIKKLFGYQKDGIRFALERDGRILLADEMGLGKSVQALTIARYYKSDWPLVIICPASVKGSWKKQINTFFPIIHRIFIIDKGTDALPDVRTSNTVLIMSYEQMVLKHEFLKKQRYLTYIFDESHMLKDSKARRTKVATELSKIALHVVLLSGTPALSRPAELFTQIRIIDSKLFTNFQDFALRYCDGKQGRFGLEAKGCSNSEELAAIMFKRLMIRRLKCDVLKDLPEKRREVVYISGPTIESRMEDLQKAKAAYDSINSSDFGNRSHDCLLEYYNLTGIVKAAAVCEHILENYFYTDAPPRKVLIFAHHQIVLDTIQNEVMKRKLKAIRIDGKTPSSVRTGLCDSFQNDDEVRVAILSLTAAGIGITLTAASVVVFAEIHFNPGILVQAEDRAHRVGQKDSVFVQYLIAKKTSDDVMWNMVQQKLDVLGQVNLSSDTFRTADKTHLRFTDVNQPSVAEYFEKTPDTSFTGEVGEWKDPISENKEENEIEEDDDDDIIEIGPSAKRGKF</sequence>
<comment type="caution">
    <text evidence="9">The sequence shown here is derived from an EMBL/GenBank/DDBJ whole genome shotgun (WGS) entry which is preliminary data.</text>
</comment>
<dbReference type="CDD" id="cd18793">
    <property type="entry name" value="SF2_C_SNF"/>
    <property type="match status" value="1"/>
</dbReference>
<feature type="compositionally biased region" description="Basic and acidic residues" evidence="5">
    <location>
        <begin position="689"/>
        <end position="701"/>
    </location>
</feature>
<dbReference type="InterPro" id="IPR049730">
    <property type="entry name" value="SNF2/RAD54-like_C"/>
</dbReference>
<dbReference type="PANTHER" id="PTHR45766:SF6">
    <property type="entry name" value="SWI_SNF-RELATED MATRIX-ASSOCIATED ACTIN-DEPENDENT REGULATOR OF CHROMATIN SUBFAMILY A-LIKE PROTEIN 1"/>
    <property type="match status" value="1"/>
</dbReference>
<evidence type="ECO:0000256" key="2">
    <source>
        <dbReference type="ARBA" id="ARBA00022801"/>
    </source>
</evidence>
<evidence type="ECO:0000313" key="10">
    <source>
        <dbReference type="Proteomes" id="UP001152747"/>
    </source>
</evidence>
<dbReference type="GO" id="GO:0006281">
    <property type="term" value="P:DNA repair"/>
    <property type="evidence" value="ECO:0007669"/>
    <property type="project" value="TreeGrafter"/>
</dbReference>
<dbReference type="SMART" id="SM00487">
    <property type="entry name" value="DEXDc"/>
    <property type="match status" value="1"/>
</dbReference>
<dbReference type="PROSITE" id="PS51194">
    <property type="entry name" value="HELICASE_CTER"/>
    <property type="match status" value="1"/>
</dbReference>
<dbReference type="GO" id="GO:0016787">
    <property type="term" value="F:hydrolase activity"/>
    <property type="evidence" value="ECO:0007669"/>
    <property type="project" value="UniProtKB-KW"/>
</dbReference>
<protein>
    <recommendedName>
        <fullName evidence="11">SWI/SNF-related matrix-associated actin-dependent regulator of chromatin subfamily A-like protein 1</fullName>
    </recommendedName>
</protein>
<dbReference type="InterPro" id="IPR001650">
    <property type="entry name" value="Helicase_C-like"/>
</dbReference>
<dbReference type="Pfam" id="PF00176">
    <property type="entry name" value="SNF2-rel_dom"/>
    <property type="match status" value="1"/>
</dbReference>
<keyword evidence="2" id="KW-0378">Hydrolase</keyword>
<organism evidence="9 10">
    <name type="scientific">Caenorhabditis angaria</name>
    <dbReference type="NCBI Taxonomy" id="860376"/>
    <lineage>
        <taxon>Eukaryota</taxon>
        <taxon>Metazoa</taxon>
        <taxon>Ecdysozoa</taxon>
        <taxon>Nematoda</taxon>
        <taxon>Chromadorea</taxon>
        <taxon>Rhabditida</taxon>
        <taxon>Rhabditina</taxon>
        <taxon>Rhabditomorpha</taxon>
        <taxon>Rhabditoidea</taxon>
        <taxon>Rhabditidae</taxon>
        <taxon>Peloderinae</taxon>
        <taxon>Caenorhabditis</taxon>
    </lineage>
</organism>
<keyword evidence="3" id="KW-0539">Nucleus</keyword>
<dbReference type="Pfam" id="PF07443">
    <property type="entry name" value="HARP"/>
    <property type="match status" value="1"/>
</dbReference>
<dbReference type="InterPro" id="IPR014001">
    <property type="entry name" value="Helicase_ATP-bd"/>
</dbReference>
<feature type="compositionally biased region" description="Pro residues" evidence="5">
    <location>
        <begin position="70"/>
        <end position="80"/>
    </location>
</feature>
<keyword evidence="10" id="KW-1185">Reference proteome</keyword>
<feature type="domain" description="Helicase C-terminal" evidence="7">
    <location>
        <begin position="504"/>
        <end position="662"/>
    </location>
</feature>
<feature type="domain" description="HARP" evidence="8">
    <location>
        <begin position="113"/>
        <end position="190"/>
    </location>
</feature>
<dbReference type="EMBL" id="CANHGI010000003">
    <property type="protein sequence ID" value="CAI5445047.1"/>
    <property type="molecule type" value="Genomic_DNA"/>
</dbReference>
<evidence type="ECO:0008006" key="11">
    <source>
        <dbReference type="Google" id="ProtNLM"/>
    </source>
</evidence>
<dbReference type="Pfam" id="PF00271">
    <property type="entry name" value="Helicase_C"/>
    <property type="match status" value="1"/>
</dbReference>
<dbReference type="GO" id="GO:0043596">
    <property type="term" value="C:nuclear replication fork"/>
    <property type="evidence" value="ECO:0007669"/>
    <property type="project" value="TreeGrafter"/>
</dbReference>
<feature type="region of interest" description="Disordered" evidence="5">
    <location>
        <begin position="682"/>
        <end position="724"/>
    </location>
</feature>
<evidence type="ECO:0000259" key="6">
    <source>
        <dbReference type="PROSITE" id="PS51192"/>
    </source>
</evidence>
<comment type="similarity">
    <text evidence="4">Belongs to the SNF2/RAD54 helicase family. SMARCAL1 subfamily.</text>
</comment>
<dbReference type="GO" id="GO:0031297">
    <property type="term" value="P:replication fork processing"/>
    <property type="evidence" value="ECO:0007669"/>
    <property type="project" value="TreeGrafter"/>
</dbReference>
<evidence type="ECO:0000259" key="8">
    <source>
        <dbReference type="PROSITE" id="PS51467"/>
    </source>
</evidence>
<evidence type="ECO:0000256" key="4">
    <source>
        <dbReference type="PROSITE-ProRule" id="PRU00800"/>
    </source>
</evidence>
<dbReference type="Gene3D" id="3.40.50.10810">
    <property type="entry name" value="Tandem AAA-ATPase domain"/>
    <property type="match status" value="1"/>
</dbReference>
<accession>A0A9P1IKT4</accession>
<reference evidence="9" key="1">
    <citation type="submission" date="2022-11" db="EMBL/GenBank/DDBJ databases">
        <authorList>
            <person name="Kikuchi T."/>
        </authorList>
    </citation>
    <scope>NUCLEOTIDE SEQUENCE</scope>
    <source>
        <strain evidence="9">PS1010</strain>
    </source>
</reference>
<feature type="compositionally biased region" description="Acidic residues" evidence="5">
    <location>
        <begin position="702"/>
        <end position="713"/>
    </location>
</feature>
<comment type="subcellular location">
    <subcellularLocation>
        <location evidence="1">Nucleus</location>
    </subcellularLocation>
</comment>
<feature type="compositionally biased region" description="Low complexity" evidence="5">
    <location>
        <begin position="36"/>
        <end position="52"/>
    </location>
</feature>
<proteinExistence type="inferred from homology"/>
<evidence type="ECO:0000259" key="7">
    <source>
        <dbReference type="PROSITE" id="PS51194"/>
    </source>
</evidence>
<dbReference type="GO" id="GO:0005524">
    <property type="term" value="F:ATP binding"/>
    <property type="evidence" value="ECO:0007669"/>
    <property type="project" value="InterPro"/>
</dbReference>
<dbReference type="OrthoDB" id="2801544at2759"/>
<evidence type="ECO:0000256" key="1">
    <source>
        <dbReference type="ARBA" id="ARBA00004123"/>
    </source>
</evidence>
<feature type="region of interest" description="Disordered" evidence="5">
    <location>
        <begin position="20"/>
        <end position="85"/>
    </location>
</feature>